<dbReference type="GO" id="GO:0051453">
    <property type="term" value="P:regulation of intracellular pH"/>
    <property type="evidence" value="ECO:0007669"/>
    <property type="project" value="TreeGrafter"/>
</dbReference>
<evidence type="ECO:0000256" key="1">
    <source>
        <dbReference type="ARBA" id="ARBA00004127"/>
    </source>
</evidence>
<comment type="similarity">
    <text evidence="2">Belongs to the battenin family.</text>
</comment>
<name>A0A3R7QGM2_PENVA</name>
<keyword evidence="9" id="KW-1185">Reference proteome</keyword>
<evidence type="ECO:0000313" key="9">
    <source>
        <dbReference type="Proteomes" id="UP000283509"/>
    </source>
</evidence>
<evidence type="ECO:0000256" key="3">
    <source>
        <dbReference type="ARBA" id="ARBA00022448"/>
    </source>
</evidence>
<evidence type="ECO:0000313" key="8">
    <source>
        <dbReference type="EMBL" id="ROT66770.1"/>
    </source>
</evidence>
<dbReference type="OrthoDB" id="5965864at2759"/>
<evidence type="ECO:0000256" key="6">
    <source>
        <dbReference type="ARBA" id="ARBA00023136"/>
    </source>
</evidence>
<dbReference type="GO" id="GO:0012505">
    <property type="term" value="C:endomembrane system"/>
    <property type="evidence" value="ECO:0007669"/>
    <property type="project" value="UniProtKB-SubCell"/>
</dbReference>
<feature type="transmembrane region" description="Helical" evidence="7">
    <location>
        <begin position="110"/>
        <end position="131"/>
    </location>
</feature>
<proteinExistence type="inferred from homology"/>
<dbReference type="PANTHER" id="PTHR10981:SF0">
    <property type="entry name" value="BATTENIN"/>
    <property type="match status" value="1"/>
</dbReference>
<gene>
    <name evidence="8" type="ORF">C7M84_015182</name>
</gene>
<reference evidence="8 9" key="1">
    <citation type="submission" date="2018-04" db="EMBL/GenBank/DDBJ databases">
        <authorList>
            <person name="Zhang X."/>
            <person name="Yuan J."/>
            <person name="Li F."/>
            <person name="Xiang J."/>
        </authorList>
    </citation>
    <scope>NUCLEOTIDE SEQUENCE [LARGE SCALE GENOMIC DNA]</scope>
    <source>
        <tissue evidence="8">Muscle</tissue>
    </source>
</reference>
<accession>A0A3R7QGM2</accession>
<keyword evidence="4 7" id="KW-0812">Transmembrane</keyword>
<dbReference type="InterPro" id="IPR003492">
    <property type="entry name" value="Battenin_disease_Cln3"/>
</dbReference>
<evidence type="ECO:0000256" key="2">
    <source>
        <dbReference type="ARBA" id="ARBA00007467"/>
    </source>
</evidence>
<evidence type="ECO:0000256" key="4">
    <source>
        <dbReference type="ARBA" id="ARBA00022692"/>
    </source>
</evidence>
<protein>
    <recommendedName>
        <fullName evidence="10">Battenin</fullName>
    </recommendedName>
</protein>
<dbReference type="EMBL" id="QCYY01002889">
    <property type="protein sequence ID" value="ROT66770.1"/>
    <property type="molecule type" value="Genomic_DNA"/>
</dbReference>
<evidence type="ECO:0000256" key="5">
    <source>
        <dbReference type="ARBA" id="ARBA00022989"/>
    </source>
</evidence>
<dbReference type="PANTHER" id="PTHR10981">
    <property type="entry name" value="BATTENIN"/>
    <property type="match status" value="1"/>
</dbReference>
<evidence type="ECO:0008006" key="10">
    <source>
        <dbReference type="Google" id="ProtNLM"/>
    </source>
</evidence>
<comment type="caution">
    <text evidence="8">The sequence shown here is derived from an EMBL/GenBank/DDBJ whole genome shotgun (WGS) entry which is preliminary data.</text>
</comment>
<comment type="subcellular location">
    <subcellularLocation>
        <location evidence="1">Endomembrane system</location>
        <topology evidence="1">Multi-pass membrane protein</topology>
    </subcellularLocation>
</comment>
<feature type="transmembrane region" description="Helical" evidence="7">
    <location>
        <begin position="79"/>
        <end position="98"/>
    </location>
</feature>
<keyword evidence="3" id="KW-0813">Transport</keyword>
<sequence length="332" mass="36719">MTSITTSNRLVRTPRRPFSSPTLLPATALTLAAPVVLLVAVNLAPPKFVFLGVALASASRGFSDTTFLGHASRYHEHVLSLWSSGTGIATFMGPLLYASLTTAGVKPKNALLSFLMVPAVIVLSFCCILSNHEDLSGRSDVEMVLEVETDLPKKKSMAAKIQEKLDLFMRAQKYIFPLSVFYMMMYLTNQGLLEMVFFPGSILTHAQQYSWSNTTRCLGTLISRSAHKFFLIPNAWIYNGLALVILIVVGTEASYHYLPSEYIIFSLLFLQGLLEGAAFRTTVFRIQNKTTEKEQEFCLGVFPVSLFLPAVLAGLASLPTHDYLCENHLYAQ</sequence>
<evidence type="ECO:0000256" key="7">
    <source>
        <dbReference type="SAM" id="Phobius"/>
    </source>
</evidence>
<reference evidence="8 9" key="2">
    <citation type="submission" date="2019-01" db="EMBL/GenBank/DDBJ databases">
        <title>The decoding of complex shrimp genome reveals the adaptation for benthos swimmer, frequently molting mechanism and breeding impact on genome.</title>
        <authorList>
            <person name="Sun Y."/>
            <person name="Gao Y."/>
            <person name="Yu Y."/>
        </authorList>
    </citation>
    <scope>NUCLEOTIDE SEQUENCE [LARGE SCALE GENOMIC DNA]</scope>
    <source>
        <tissue evidence="8">Muscle</tissue>
    </source>
</reference>
<organism evidence="8 9">
    <name type="scientific">Penaeus vannamei</name>
    <name type="common">Whiteleg shrimp</name>
    <name type="synonym">Litopenaeus vannamei</name>
    <dbReference type="NCBI Taxonomy" id="6689"/>
    <lineage>
        <taxon>Eukaryota</taxon>
        <taxon>Metazoa</taxon>
        <taxon>Ecdysozoa</taxon>
        <taxon>Arthropoda</taxon>
        <taxon>Crustacea</taxon>
        <taxon>Multicrustacea</taxon>
        <taxon>Malacostraca</taxon>
        <taxon>Eumalacostraca</taxon>
        <taxon>Eucarida</taxon>
        <taxon>Decapoda</taxon>
        <taxon>Dendrobranchiata</taxon>
        <taxon>Penaeoidea</taxon>
        <taxon>Penaeidae</taxon>
        <taxon>Penaeus</taxon>
    </lineage>
</organism>
<dbReference type="Pfam" id="PF02487">
    <property type="entry name" value="CLN3"/>
    <property type="match status" value="1"/>
</dbReference>
<dbReference type="InterPro" id="IPR036259">
    <property type="entry name" value="MFS_trans_sf"/>
</dbReference>
<dbReference type="GO" id="GO:0016020">
    <property type="term" value="C:membrane"/>
    <property type="evidence" value="ECO:0007669"/>
    <property type="project" value="InterPro"/>
</dbReference>
<dbReference type="STRING" id="6689.A0A3R7QGM2"/>
<keyword evidence="5 7" id="KW-1133">Transmembrane helix</keyword>
<dbReference type="AlphaFoldDB" id="A0A3R7QGM2"/>
<dbReference type="GO" id="GO:0005773">
    <property type="term" value="C:vacuole"/>
    <property type="evidence" value="ECO:0007669"/>
    <property type="project" value="TreeGrafter"/>
</dbReference>
<feature type="transmembrane region" description="Helical" evidence="7">
    <location>
        <begin position="174"/>
        <end position="193"/>
    </location>
</feature>
<dbReference type="Proteomes" id="UP000283509">
    <property type="component" value="Unassembled WGS sequence"/>
</dbReference>
<feature type="transmembrane region" description="Helical" evidence="7">
    <location>
        <begin position="21"/>
        <end position="41"/>
    </location>
</feature>
<feature type="transmembrane region" description="Helical" evidence="7">
    <location>
        <begin position="297"/>
        <end position="318"/>
    </location>
</feature>
<feature type="transmembrane region" description="Helical" evidence="7">
    <location>
        <begin position="262"/>
        <end position="285"/>
    </location>
</feature>
<feature type="transmembrane region" description="Helical" evidence="7">
    <location>
        <begin position="229"/>
        <end position="250"/>
    </location>
</feature>
<dbReference type="SUPFAM" id="SSF103473">
    <property type="entry name" value="MFS general substrate transporter"/>
    <property type="match status" value="1"/>
</dbReference>
<keyword evidence="6 7" id="KW-0472">Membrane</keyword>